<dbReference type="InterPro" id="IPR001623">
    <property type="entry name" value="DnaJ_domain"/>
</dbReference>
<dbReference type="InterPro" id="IPR018253">
    <property type="entry name" value="DnaJ_domain_CS"/>
</dbReference>
<feature type="domain" description="J" evidence="1">
    <location>
        <begin position="40"/>
        <end position="106"/>
    </location>
</feature>
<comment type="caution">
    <text evidence="2">The sequence shown here is derived from an EMBL/GenBank/DDBJ whole genome shotgun (WGS) entry which is preliminary data.</text>
</comment>
<dbReference type="InterPro" id="IPR036869">
    <property type="entry name" value="J_dom_sf"/>
</dbReference>
<evidence type="ECO:0000313" key="3">
    <source>
        <dbReference type="Proteomes" id="UP000289340"/>
    </source>
</evidence>
<protein>
    <submittedName>
        <fullName evidence="2">Chaperone protein dnaJ A6, chloroplastic</fullName>
    </submittedName>
</protein>
<dbReference type="PANTHER" id="PTHR45432">
    <property type="entry name" value="CHAPERONE PROTEIN DNAJ 11, CHLOROPLASTIC-LIKE"/>
    <property type="match status" value="1"/>
</dbReference>
<dbReference type="PRINTS" id="PR00625">
    <property type="entry name" value="JDOMAIN"/>
</dbReference>
<dbReference type="Pfam" id="PF00226">
    <property type="entry name" value="DnaJ"/>
    <property type="match status" value="1"/>
</dbReference>
<organism evidence="2 3">
    <name type="scientific">Glycine soja</name>
    <name type="common">Wild soybean</name>
    <dbReference type="NCBI Taxonomy" id="3848"/>
    <lineage>
        <taxon>Eukaryota</taxon>
        <taxon>Viridiplantae</taxon>
        <taxon>Streptophyta</taxon>
        <taxon>Embryophyta</taxon>
        <taxon>Tracheophyta</taxon>
        <taxon>Spermatophyta</taxon>
        <taxon>Magnoliopsida</taxon>
        <taxon>eudicotyledons</taxon>
        <taxon>Gunneridae</taxon>
        <taxon>Pentapetalae</taxon>
        <taxon>rosids</taxon>
        <taxon>fabids</taxon>
        <taxon>Fabales</taxon>
        <taxon>Fabaceae</taxon>
        <taxon>Papilionoideae</taxon>
        <taxon>50 kb inversion clade</taxon>
        <taxon>NPAAA clade</taxon>
        <taxon>indigoferoid/millettioid clade</taxon>
        <taxon>Phaseoleae</taxon>
        <taxon>Glycine</taxon>
        <taxon>Glycine subgen. Soja</taxon>
    </lineage>
</organism>
<evidence type="ECO:0000313" key="2">
    <source>
        <dbReference type="EMBL" id="RZB66882.1"/>
    </source>
</evidence>
<gene>
    <name evidence="2" type="ORF">D0Y65_037337</name>
</gene>
<sequence>MAGTLNLTPLTGAGRTLRPPFRISIRAFTATAIDSRRAASLYEVLRIKQNASAVEIKSAYRNLAKVYHPDSALRRSESDERDFIEIHDAYETLSDPSARALYDLSLMAARDDNRSFSSLVAAPNGSSGFYYQTQSAPEFPGSEIPRRKRLKLWCFHRSLGKDVLWGENLHALHVSGSGGDRHRVGIRVRSVQAWIPQDQRHC</sequence>
<dbReference type="SUPFAM" id="SSF46565">
    <property type="entry name" value="Chaperone J-domain"/>
    <property type="match status" value="1"/>
</dbReference>
<dbReference type="PROSITE" id="PS00636">
    <property type="entry name" value="DNAJ_1"/>
    <property type="match status" value="1"/>
</dbReference>
<evidence type="ECO:0000259" key="1">
    <source>
        <dbReference type="PROSITE" id="PS50076"/>
    </source>
</evidence>
<name>A0A445GZY9_GLYSO</name>
<dbReference type="EMBL" id="QZWG01000014">
    <property type="protein sequence ID" value="RZB66882.1"/>
    <property type="molecule type" value="Genomic_DNA"/>
</dbReference>
<dbReference type="Proteomes" id="UP000289340">
    <property type="component" value="Chromosome 14"/>
</dbReference>
<keyword evidence="3" id="KW-1185">Reference proteome</keyword>
<dbReference type="Gene3D" id="1.10.287.110">
    <property type="entry name" value="DnaJ domain"/>
    <property type="match status" value="1"/>
</dbReference>
<accession>A0A445GZY9</accession>
<dbReference type="PROSITE" id="PS50076">
    <property type="entry name" value="DNAJ_2"/>
    <property type="match status" value="1"/>
</dbReference>
<dbReference type="CDD" id="cd06257">
    <property type="entry name" value="DnaJ"/>
    <property type="match status" value="1"/>
</dbReference>
<proteinExistence type="predicted"/>
<dbReference type="PANTHER" id="PTHR45432:SF5">
    <property type="entry name" value="PROTEIN DNAJ, PUTATIVE-RELATED"/>
    <property type="match status" value="1"/>
</dbReference>
<reference evidence="2 3" key="1">
    <citation type="submission" date="2018-09" db="EMBL/GenBank/DDBJ databases">
        <title>A high-quality reference genome of wild soybean provides a powerful tool to mine soybean genomes.</title>
        <authorList>
            <person name="Xie M."/>
            <person name="Chung C.Y.L."/>
            <person name="Li M.-W."/>
            <person name="Wong F.-L."/>
            <person name="Chan T.-F."/>
            <person name="Lam H.-M."/>
        </authorList>
    </citation>
    <scope>NUCLEOTIDE SEQUENCE [LARGE SCALE GENOMIC DNA]</scope>
    <source>
        <strain evidence="3">cv. W05</strain>
        <tissue evidence="2">Hypocotyl of etiolated seedlings</tissue>
    </source>
</reference>
<dbReference type="SMART" id="SM00271">
    <property type="entry name" value="DnaJ"/>
    <property type="match status" value="1"/>
</dbReference>
<dbReference type="AlphaFoldDB" id="A0A445GZY9"/>